<evidence type="ECO:0000313" key="2">
    <source>
        <dbReference type="EMBL" id="WPU64243.1"/>
    </source>
</evidence>
<evidence type="ECO:0000313" key="3">
    <source>
        <dbReference type="Proteomes" id="UP001324634"/>
    </source>
</evidence>
<name>A0AAX4HLV1_9BACT</name>
<keyword evidence="1" id="KW-1133">Transmembrane helix</keyword>
<feature type="transmembrane region" description="Helical" evidence="1">
    <location>
        <begin position="258"/>
        <end position="282"/>
    </location>
</feature>
<dbReference type="AlphaFoldDB" id="A0AAX4HLV1"/>
<keyword evidence="1" id="KW-0472">Membrane</keyword>
<dbReference type="Proteomes" id="UP001324634">
    <property type="component" value="Chromosome"/>
</dbReference>
<organism evidence="2 3">
    <name type="scientific">Peredibacter starrii</name>
    <dbReference type="NCBI Taxonomy" id="28202"/>
    <lineage>
        <taxon>Bacteria</taxon>
        <taxon>Pseudomonadati</taxon>
        <taxon>Bdellovibrionota</taxon>
        <taxon>Bacteriovoracia</taxon>
        <taxon>Bacteriovoracales</taxon>
        <taxon>Bacteriovoracaceae</taxon>
        <taxon>Peredibacter</taxon>
    </lineage>
</organism>
<sequence length="289" mass="34126">MSYFFYFIIIVVLVYWVERPHMALPNSLIIRKHPAEELEGWLKKFNWVNRQDLSDLGALPSYKFYTEVVEVLLSLARRMGGNYQDSMLFLREGLQVDRQFEKKIREAVMGTWLQMAMMMGLTWMFIFGALNLVDVKVSPLHLFFIFGWQSFGLSSLPFLLKWLRKKYFGDIGKIWKMLFVLRSLVKVPLSRTEVFAIAGVQELKMIKQKALESIVHKLKETCQKALKQGGSYEEEVKYLMEELRFQEKWHFELFEKRLIVIKLALLSIFFLPSYLAFIFLLLGDLMALM</sequence>
<dbReference type="RefSeq" id="WP_321392667.1">
    <property type="nucleotide sequence ID" value="NZ_CP139487.1"/>
</dbReference>
<gene>
    <name evidence="2" type="ORF">SOO65_16235</name>
</gene>
<dbReference type="EMBL" id="CP139487">
    <property type="protein sequence ID" value="WPU64243.1"/>
    <property type="molecule type" value="Genomic_DNA"/>
</dbReference>
<keyword evidence="3" id="KW-1185">Reference proteome</keyword>
<reference evidence="2 3" key="1">
    <citation type="submission" date="2023-11" db="EMBL/GenBank/DDBJ databases">
        <title>Peredibacter starrii A3.12.</title>
        <authorList>
            <person name="Mitchell R.J."/>
        </authorList>
    </citation>
    <scope>NUCLEOTIDE SEQUENCE [LARGE SCALE GENOMIC DNA]</scope>
    <source>
        <strain evidence="2 3">A3.12</strain>
    </source>
</reference>
<proteinExistence type="predicted"/>
<evidence type="ECO:0000256" key="1">
    <source>
        <dbReference type="SAM" id="Phobius"/>
    </source>
</evidence>
<feature type="transmembrane region" description="Helical" evidence="1">
    <location>
        <begin position="107"/>
        <end position="130"/>
    </location>
</feature>
<protein>
    <recommendedName>
        <fullName evidence="4">Type II secretion system protein GspF domain-containing protein</fullName>
    </recommendedName>
</protein>
<feature type="transmembrane region" description="Helical" evidence="1">
    <location>
        <begin position="6"/>
        <end position="24"/>
    </location>
</feature>
<feature type="transmembrane region" description="Helical" evidence="1">
    <location>
        <begin position="142"/>
        <end position="163"/>
    </location>
</feature>
<dbReference type="KEGG" id="psti:SOO65_16235"/>
<accession>A0AAX4HLV1</accession>
<evidence type="ECO:0008006" key="4">
    <source>
        <dbReference type="Google" id="ProtNLM"/>
    </source>
</evidence>
<keyword evidence="1" id="KW-0812">Transmembrane</keyword>